<dbReference type="AlphaFoldDB" id="A0A0W0S346"/>
<dbReference type="OrthoDB" id="5653232at2"/>
<organism evidence="1 2">
    <name type="scientific">Legionella brunensis</name>
    <dbReference type="NCBI Taxonomy" id="29422"/>
    <lineage>
        <taxon>Bacteria</taxon>
        <taxon>Pseudomonadati</taxon>
        <taxon>Pseudomonadota</taxon>
        <taxon>Gammaproteobacteria</taxon>
        <taxon>Legionellales</taxon>
        <taxon>Legionellaceae</taxon>
        <taxon>Legionella</taxon>
    </lineage>
</organism>
<evidence type="ECO:0000313" key="1">
    <source>
        <dbReference type="EMBL" id="KTC77894.1"/>
    </source>
</evidence>
<dbReference type="EMBL" id="LNXV01000034">
    <property type="protein sequence ID" value="KTC77894.1"/>
    <property type="molecule type" value="Genomic_DNA"/>
</dbReference>
<reference evidence="1 2" key="1">
    <citation type="submission" date="2015-11" db="EMBL/GenBank/DDBJ databases">
        <title>Genomic analysis of 38 Legionella species identifies large and diverse effector repertoires.</title>
        <authorList>
            <person name="Burstein D."/>
            <person name="Amaro F."/>
            <person name="Zusman T."/>
            <person name="Lifshitz Z."/>
            <person name="Cohen O."/>
            <person name="Gilbert J.A."/>
            <person name="Pupko T."/>
            <person name="Shuman H.A."/>
            <person name="Segal G."/>
        </authorList>
    </citation>
    <scope>NUCLEOTIDE SEQUENCE [LARGE SCALE GENOMIC DNA]</scope>
    <source>
        <strain evidence="1 2">ATCC 43878</strain>
    </source>
</reference>
<dbReference type="PATRIC" id="fig|29422.6.peg.2954"/>
<dbReference type="RefSeq" id="WP_058442761.1">
    <property type="nucleotide sequence ID" value="NZ_CAAAHU010000011.1"/>
</dbReference>
<gene>
    <name evidence="1" type="ORF">Lbru_2787</name>
</gene>
<proteinExistence type="predicted"/>
<keyword evidence="2" id="KW-1185">Reference proteome</keyword>
<dbReference type="STRING" id="29422.Lbru_2787"/>
<name>A0A0W0S346_9GAMM</name>
<sequence>MIYFLYLLLLVLTLAIAHRIIVRILGGAQQKGLQHDNLLSLFDEFEYAHDDGVCFGFTLTWAQDAALEADESFYQRLNLIKQEKHRIVKKVQHVNHKIKNKETINQQEDQLLEIKSFIESICLAQSPEVYSAVYAQRLTQSHINTILSLIRRKLATNTTVKCFFAKTMAFHSKKEISNYFRQLSQLLKTSDKIAMVLSCESCSRA</sequence>
<protein>
    <submittedName>
        <fullName evidence="1">Uncharacterized protein</fullName>
    </submittedName>
</protein>
<comment type="caution">
    <text evidence="1">The sequence shown here is derived from an EMBL/GenBank/DDBJ whole genome shotgun (WGS) entry which is preliminary data.</text>
</comment>
<accession>A0A0W0S346</accession>
<evidence type="ECO:0000313" key="2">
    <source>
        <dbReference type="Proteomes" id="UP000054742"/>
    </source>
</evidence>
<dbReference type="Proteomes" id="UP000054742">
    <property type="component" value="Unassembled WGS sequence"/>
</dbReference>